<dbReference type="Gene3D" id="4.10.1250.10">
    <property type="entry name" value="Aminomethyltransferase fragment"/>
    <property type="match status" value="1"/>
</dbReference>
<evidence type="ECO:0000256" key="10">
    <source>
        <dbReference type="ARBA" id="ARBA00047665"/>
    </source>
</evidence>
<evidence type="ECO:0000256" key="2">
    <source>
        <dbReference type="ARBA" id="ARBA00008609"/>
    </source>
</evidence>
<evidence type="ECO:0000256" key="3">
    <source>
        <dbReference type="ARBA" id="ARBA00011690"/>
    </source>
</evidence>
<dbReference type="FunFam" id="2.40.30.110:FF:000002">
    <property type="entry name" value="Aminomethyltransferase"/>
    <property type="match status" value="1"/>
</dbReference>
<dbReference type="Proteomes" id="UP000053820">
    <property type="component" value="Unassembled WGS sequence"/>
</dbReference>
<evidence type="ECO:0000256" key="7">
    <source>
        <dbReference type="ARBA" id="ARBA00022946"/>
    </source>
</evidence>
<dbReference type="InterPro" id="IPR006223">
    <property type="entry name" value="GcvT"/>
</dbReference>
<proteinExistence type="inferred from homology"/>
<comment type="similarity">
    <text evidence="2 12">Belongs to the GcvT family.</text>
</comment>
<keyword evidence="5 12" id="KW-0032">Aminotransferase</keyword>
<dbReference type="EMBL" id="KN839851">
    <property type="protein sequence ID" value="KIJ63421.1"/>
    <property type="molecule type" value="Genomic_DNA"/>
</dbReference>
<dbReference type="InterPro" id="IPR028896">
    <property type="entry name" value="GcvT/YgfZ/DmdA"/>
</dbReference>
<accession>A0A0C9WDW9</accession>
<dbReference type="Gene3D" id="3.30.70.1400">
    <property type="entry name" value="Aminomethyltransferase beta-barrel domains"/>
    <property type="match status" value="1"/>
</dbReference>
<dbReference type="HOGENOM" id="CLU_007884_10_0_1"/>
<dbReference type="NCBIfam" id="NF001567">
    <property type="entry name" value="PRK00389.1"/>
    <property type="match status" value="1"/>
</dbReference>
<evidence type="ECO:0000256" key="9">
    <source>
        <dbReference type="ARBA" id="ARBA00031395"/>
    </source>
</evidence>
<keyword evidence="8 12" id="KW-0496">Mitochondrion</keyword>
<dbReference type="GO" id="GO:0005960">
    <property type="term" value="C:glycine cleavage complex"/>
    <property type="evidence" value="ECO:0007669"/>
    <property type="project" value="InterPro"/>
</dbReference>
<evidence type="ECO:0000256" key="8">
    <source>
        <dbReference type="ARBA" id="ARBA00023128"/>
    </source>
</evidence>
<dbReference type="GO" id="GO:0006546">
    <property type="term" value="P:glycine catabolic process"/>
    <property type="evidence" value="ECO:0007669"/>
    <property type="project" value="InterPro"/>
</dbReference>
<evidence type="ECO:0000256" key="12">
    <source>
        <dbReference type="RuleBase" id="RU003981"/>
    </source>
</evidence>
<evidence type="ECO:0000256" key="11">
    <source>
        <dbReference type="PIRSR" id="PIRSR006487-1"/>
    </source>
</evidence>
<dbReference type="GO" id="GO:0004047">
    <property type="term" value="F:aminomethyltransferase activity"/>
    <property type="evidence" value="ECO:0007669"/>
    <property type="project" value="UniProtKB-EC"/>
</dbReference>
<sequence>MLTVQTARSLVASRSRCRVPRQCFTRLQARGVASSSETLRKTGLYDFHVQNGAKMVPFAGYSMPLLYGSMGQIASHTHVRTSVGLFDVGHMVQSNFRGPTVTAFLEWLTPSSLTSLSPYSSTLSVLLNEKGGIIDDTVITKHSDDAYYVVTNAGRRDRDLAWFREKLDEWNASERAKDGQVEHEVLEDWGLVALQGPEAAQYLQSLTSFDLKGLTFGKSAFVPIEGFNLHVARGGYTGEDGFEISIPPSQTLEVTQLLSKSPVQLTGLGARDSLRLEAGMCLYGNDLDEDTTPVEAGLTWVIGKERRETGDFIGAAGVRQHLKDGPPRRRVGLVVEGAPARQGANIFAPSQKDSIGAVTSGIPSPTLGKNIAMAYVQSGWHKKGTEVEVDIRNKLRKAVVTPMPFIKPNYWRG</sequence>
<comment type="subcellular location">
    <subcellularLocation>
        <location evidence="1 12">Mitochondrion</location>
    </subcellularLocation>
</comment>
<dbReference type="Gene3D" id="2.40.30.110">
    <property type="entry name" value="Aminomethyltransferase beta-barrel domains"/>
    <property type="match status" value="1"/>
</dbReference>
<feature type="domain" description="Aminomethyltransferase C-terminal" evidence="14">
    <location>
        <begin position="328"/>
        <end position="407"/>
    </location>
</feature>
<name>A0A0C9WDW9_9AGAM</name>
<dbReference type="Pfam" id="PF01571">
    <property type="entry name" value="GCV_T"/>
    <property type="match status" value="1"/>
</dbReference>
<evidence type="ECO:0000313" key="16">
    <source>
        <dbReference type="Proteomes" id="UP000053820"/>
    </source>
</evidence>
<dbReference type="Pfam" id="PF08669">
    <property type="entry name" value="GCV_T_C"/>
    <property type="match status" value="1"/>
</dbReference>
<keyword evidence="16" id="KW-1185">Reference proteome</keyword>
<evidence type="ECO:0000259" key="13">
    <source>
        <dbReference type="Pfam" id="PF01571"/>
    </source>
</evidence>
<comment type="function">
    <text evidence="12">The glycine cleavage system catalyzes the degradation of glycine.</text>
</comment>
<keyword evidence="6 12" id="KW-0808">Transferase</keyword>
<dbReference type="GO" id="GO:0008483">
    <property type="term" value="F:transaminase activity"/>
    <property type="evidence" value="ECO:0007669"/>
    <property type="project" value="UniProtKB-KW"/>
</dbReference>
<dbReference type="PANTHER" id="PTHR43757:SF2">
    <property type="entry name" value="AMINOMETHYLTRANSFERASE, MITOCHONDRIAL"/>
    <property type="match status" value="1"/>
</dbReference>
<evidence type="ECO:0000313" key="15">
    <source>
        <dbReference type="EMBL" id="KIJ63421.1"/>
    </source>
</evidence>
<dbReference type="NCBIfam" id="TIGR00528">
    <property type="entry name" value="gcvT"/>
    <property type="match status" value="1"/>
</dbReference>
<evidence type="ECO:0000256" key="1">
    <source>
        <dbReference type="ARBA" id="ARBA00004173"/>
    </source>
</evidence>
<dbReference type="SUPFAM" id="SSF101790">
    <property type="entry name" value="Aminomethyltransferase beta-barrel domain"/>
    <property type="match status" value="1"/>
</dbReference>
<evidence type="ECO:0000256" key="6">
    <source>
        <dbReference type="ARBA" id="ARBA00022679"/>
    </source>
</evidence>
<feature type="binding site" evidence="11">
    <location>
        <position position="243"/>
    </location>
    <ligand>
        <name>substrate</name>
    </ligand>
</feature>
<dbReference type="InterPro" id="IPR029043">
    <property type="entry name" value="GcvT/YgfZ_C"/>
</dbReference>
<evidence type="ECO:0000256" key="4">
    <source>
        <dbReference type="ARBA" id="ARBA00012616"/>
    </source>
</evidence>
<dbReference type="PIRSF" id="PIRSF006487">
    <property type="entry name" value="GcvT"/>
    <property type="match status" value="1"/>
</dbReference>
<evidence type="ECO:0000259" key="14">
    <source>
        <dbReference type="Pfam" id="PF08669"/>
    </source>
</evidence>
<dbReference type="InterPro" id="IPR013977">
    <property type="entry name" value="GcvT_C"/>
</dbReference>
<comment type="catalytic activity">
    <reaction evidence="10 12">
        <text>N(6)-[(R)-S(8)-aminomethyldihydrolipoyl]-L-lysyl-[protein] + (6S)-5,6,7,8-tetrahydrofolate = N(6)-[(R)-dihydrolipoyl]-L-lysyl-[protein] + (6R)-5,10-methylene-5,6,7,8-tetrahydrofolate + NH4(+)</text>
        <dbReference type="Rhea" id="RHEA:16945"/>
        <dbReference type="Rhea" id="RHEA-COMP:10475"/>
        <dbReference type="Rhea" id="RHEA-COMP:10492"/>
        <dbReference type="ChEBI" id="CHEBI:15636"/>
        <dbReference type="ChEBI" id="CHEBI:28938"/>
        <dbReference type="ChEBI" id="CHEBI:57453"/>
        <dbReference type="ChEBI" id="CHEBI:83100"/>
        <dbReference type="ChEBI" id="CHEBI:83143"/>
        <dbReference type="EC" id="2.1.2.10"/>
    </reaction>
</comment>
<evidence type="ECO:0000256" key="5">
    <source>
        <dbReference type="ARBA" id="ARBA00022576"/>
    </source>
</evidence>
<comment type="subunit">
    <text evidence="3 12">The glycine cleavage system is composed of four proteins: P, T, L and H.</text>
</comment>
<dbReference type="AlphaFoldDB" id="A0A0C9WDW9"/>
<dbReference type="GO" id="GO:0005739">
    <property type="term" value="C:mitochondrion"/>
    <property type="evidence" value="ECO:0007669"/>
    <property type="project" value="UniProtKB-SubCell"/>
</dbReference>
<dbReference type="FunFam" id="3.30.70.1400:FF:000001">
    <property type="entry name" value="Aminomethyltransferase"/>
    <property type="match status" value="1"/>
</dbReference>
<dbReference type="PANTHER" id="PTHR43757">
    <property type="entry name" value="AMINOMETHYLTRANSFERASE"/>
    <property type="match status" value="1"/>
</dbReference>
<dbReference type="EC" id="2.1.2.10" evidence="4 12"/>
<dbReference type="OrthoDB" id="10263536at2759"/>
<dbReference type="InterPro" id="IPR006222">
    <property type="entry name" value="GCVT_N"/>
</dbReference>
<organism evidence="15 16">
    <name type="scientific">Hydnomerulius pinastri MD-312</name>
    <dbReference type="NCBI Taxonomy" id="994086"/>
    <lineage>
        <taxon>Eukaryota</taxon>
        <taxon>Fungi</taxon>
        <taxon>Dikarya</taxon>
        <taxon>Basidiomycota</taxon>
        <taxon>Agaricomycotina</taxon>
        <taxon>Agaricomycetes</taxon>
        <taxon>Agaricomycetidae</taxon>
        <taxon>Boletales</taxon>
        <taxon>Boletales incertae sedis</taxon>
        <taxon>Leucogyrophana</taxon>
    </lineage>
</organism>
<dbReference type="InterPro" id="IPR027266">
    <property type="entry name" value="TrmE/GcvT-like"/>
</dbReference>
<keyword evidence="7 12" id="KW-0809">Transit peptide</keyword>
<gene>
    <name evidence="15" type="ORF">HYDPIDRAFT_176099</name>
</gene>
<protein>
    <recommendedName>
        <fullName evidence="4 12">Aminomethyltransferase</fullName>
        <ecNumber evidence="4 12">2.1.2.10</ecNumber>
    </recommendedName>
    <alternativeName>
        <fullName evidence="9 12">Glycine cleavage system T protein</fullName>
    </alternativeName>
</protein>
<dbReference type="SUPFAM" id="SSF103025">
    <property type="entry name" value="Folate-binding domain"/>
    <property type="match status" value="1"/>
</dbReference>
<reference evidence="15 16" key="1">
    <citation type="submission" date="2014-04" db="EMBL/GenBank/DDBJ databases">
        <title>Evolutionary Origins and Diversification of the Mycorrhizal Mutualists.</title>
        <authorList>
            <consortium name="DOE Joint Genome Institute"/>
            <consortium name="Mycorrhizal Genomics Consortium"/>
            <person name="Kohler A."/>
            <person name="Kuo A."/>
            <person name="Nagy L.G."/>
            <person name="Floudas D."/>
            <person name="Copeland A."/>
            <person name="Barry K.W."/>
            <person name="Cichocki N."/>
            <person name="Veneault-Fourrey C."/>
            <person name="LaButti K."/>
            <person name="Lindquist E.A."/>
            <person name="Lipzen A."/>
            <person name="Lundell T."/>
            <person name="Morin E."/>
            <person name="Murat C."/>
            <person name="Riley R."/>
            <person name="Ohm R."/>
            <person name="Sun H."/>
            <person name="Tunlid A."/>
            <person name="Henrissat B."/>
            <person name="Grigoriev I.V."/>
            <person name="Hibbett D.S."/>
            <person name="Martin F."/>
        </authorList>
    </citation>
    <scope>NUCLEOTIDE SEQUENCE [LARGE SCALE GENOMIC DNA]</scope>
    <source>
        <strain evidence="15 16">MD-312</strain>
    </source>
</reference>
<dbReference type="Gene3D" id="3.30.1360.120">
    <property type="entry name" value="Probable tRNA modification gtpase trme, domain 1"/>
    <property type="match status" value="1"/>
</dbReference>
<feature type="domain" description="GCVT N-terminal" evidence="13">
    <location>
        <begin position="44"/>
        <end position="304"/>
    </location>
</feature>
<dbReference type="FunFam" id="4.10.1250.10:FF:000002">
    <property type="entry name" value="Aminomethyltransferase"/>
    <property type="match status" value="1"/>
</dbReference>